<keyword evidence="1" id="KW-0238">DNA-binding</keyword>
<dbReference type="InterPro" id="IPR047057">
    <property type="entry name" value="MerR_fam"/>
</dbReference>
<dbReference type="SUPFAM" id="SSF46955">
    <property type="entry name" value="Putative DNA-binding domain"/>
    <property type="match status" value="1"/>
</dbReference>
<dbReference type="EMBL" id="JBHMDG010000005">
    <property type="protein sequence ID" value="MFB9312419.1"/>
    <property type="molecule type" value="Genomic_DNA"/>
</dbReference>
<evidence type="ECO:0000256" key="1">
    <source>
        <dbReference type="ARBA" id="ARBA00023125"/>
    </source>
</evidence>
<dbReference type="InterPro" id="IPR010499">
    <property type="entry name" value="AraC_E-bd"/>
</dbReference>
<dbReference type="PANTHER" id="PTHR30204:SF97">
    <property type="entry name" value="MERR FAMILY REGULATORY PROTEIN"/>
    <property type="match status" value="1"/>
</dbReference>
<dbReference type="PROSITE" id="PS50937">
    <property type="entry name" value="HTH_MERR_2"/>
    <property type="match status" value="1"/>
</dbReference>
<protein>
    <submittedName>
        <fullName evidence="3">MerR family transcriptional regulator</fullName>
    </submittedName>
</protein>
<dbReference type="Proteomes" id="UP001589750">
    <property type="component" value="Unassembled WGS sequence"/>
</dbReference>
<dbReference type="CDD" id="cd01107">
    <property type="entry name" value="HTH_BmrR"/>
    <property type="match status" value="1"/>
</dbReference>
<evidence type="ECO:0000313" key="3">
    <source>
        <dbReference type="EMBL" id="MFB9312419.1"/>
    </source>
</evidence>
<dbReference type="SMART" id="SM00871">
    <property type="entry name" value="AraC_E_bind"/>
    <property type="match status" value="1"/>
</dbReference>
<accession>A0ABV5K6Q2</accession>
<dbReference type="SMART" id="SM00422">
    <property type="entry name" value="HTH_MERR"/>
    <property type="match status" value="1"/>
</dbReference>
<proteinExistence type="predicted"/>
<reference evidence="3 4" key="1">
    <citation type="submission" date="2024-09" db="EMBL/GenBank/DDBJ databases">
        <authorList>
            <person name="Sun Q."/>
            <person name="Mori K."/>
        </authorList>
    </citation>
    <scope>NUCLEOTIDE SEQUENCE [LARGE SCALE GENOMIC DNA]</scope>
    <source>
        <strain evidence="3 4">JCM 9626</strain>
    </source>
</reference>
<organism evidence="3 4">
    <name type="scientific">Nocardioides plantarum</name>
    <dbReference type="NCBI Taxonomy" id="29299"/>
    <lineage>
        <taxon>Bacteria</taxon>
        <taxon>Bacillati</taxon>
        <taxon>Actinomycetota</taxon>
        <taxon>Actinomycetes</taxon>
        <taxon>Propionibacteriales</taxon>
        <taxon>Nocardioidaceae</taxon>
        <taxon>Nocardioides</taxon>
    </lineage>
</organism>
<keyword evidence="4" id="KW-1185">Reference proteome</keyword>
<dbReference type="SUPFAM" id="SSF55136">
    <property type="entry name" value="Probable bacterial effector-binding domain"/>
    <property type="match status" value="1"/>
</dbReference>
<dbReference type="InterPro" id="IPR009061">
    <property type="entry name" value="DNA-bd_dom_put_sf"/>
</dbReference>
<dbReference type="RefSeq" id="WP_140008272.1">
    <property type="nucleotide sequence ID" value="NZ_JBHMDG010000005.1"/>
</dbReference>
<feature type="domain" description="HTH merR-type" evidence="2">
    <location>
        <begin position="8"/>
        <end position="78"/>
    </location>
</feature>
<gene>
    <name evidence="3" type="ORF">ACFFRI_05130</name>
</gene>
<dbReference type="InterPro" id="IPR011256">
    <property type="entry name" value="Reg_factor_effector_dom_sf"/>
</dbReference>
<evidence type="ECO:0000259" key="2">
    <source>
        <dbReference type="PROSITE" id="PS50937"/>
    </source>
</evidence>
<dbReference type="PANTHER" id="PTHR30204">
    <property type="entry name" value="REDOX-CYCLING DRUG-SENSING TRANSCRIPTIONAL ACTIVATOR SOXR"/>
    <property type="match status" value="1"/>
</dbReference>
<dbReference type="Gene3D" id="1.10.1660.10">
    <property type="match status" value="1"/>
</dbReference>
<dbReference type="InterPro" id="IPR000551">
    <property type="entry name" value="MerR-type_HTH_dom"/>
</dbReference>
<dbReference type="InterPro" id="IPR029442">
    <property type="entry name" value="GyrI-like"/>
</dbReference>
<name>A0ABV5K6Q2_9ACTN</name>
<comment type="caution">
    <text evidence="3">The sequence shown here is derived from an EMBL/GenBank/DDBJ whole genome shotgun (WGS) entry which is preliminary data.</text>
</comment>
<evidence type="ECO:0000313" key="4">
    <source>
        <dbReference type="Proteomes" id="UP001589750"/>
    </source>
</evidence>
<dbReference type="Pfam" id="PF06445">
    <property type="entry name" value="GyrI-like"/>
    <property type="match status" value="1"/>
</dbReference>
<dbReference type="Pfam" id="PF13411">
    <property type="entry name" value="MerR_1"/>
    <property type="match status" value="1"/>
</dbReference>
<sequence length="268" mass="29172">MMTTVDGGMTIGEFSRVTHLSIRRLRRYHDGGLLVPALVDPDNGYRWYTLDQVPTAQAVRRFRDLGLPTADLRELLAAEGERRDDIVLAHLDRLEAQLDDTRSAIASLRALLGPQRRTEVTVTTLPGRSVLAVRAVVAQDDVLDWYAAARAEIDALVAVGDRTGPAGGQYAHELFTDGRGAVLVHQPCSSGEPAGRVERLQLPGRDVAVTTHHGPHDDIDLTYALLGSWVVRSGAGAEGPVEELYDAGPVDTPDPAAWRTRLAWPVRP</sequence>
<dbReference type="Gene3D" id="3.20.80.10">
    <property type="entry name" value="Regulatory factor, effector binding domain"/>
    <property type="match status" value="1"/>
</dbReference>